<evidence type="ECO:0000313" key="4">
    <source>
        <dbReference type="EMBL" id="MEC1179244.1"/>
    </source>
</evidence>
<dbReference type="GO" id="GO:0015628">
    <property type="term" value="P:protein secretion by the type II secretion system"/>
    <property type="evidence" value="ECO:0007669"/>
    <property type="project" value="InterPro"/>
</dbReference>
<dbReference type="PROSITE" id="PS00409">
    <property type="entry name" value="PROKAR_NTER_METHYL"/>
    <property type="match status" value="1"/>
</dbReference>
<evidence type="ECO:0000256" key="1">
    <source>
        <dbReference type="ARBA" id="ARBA00004241"/>
    </source>
</evidence>
<dbReference type="GO" id="GO:0030420">
    <property type="term" value="P:establishment of competence for transformation"/>
    <property type="evidence" value="ECO:0007669"/>
    <property type="project" value="UniProtKB-KW"/>
</dbReference>
<dbReference type="GO" id="GO:0009986">
    <property type="term" value="C:cell surface"/>
    <property type="evidence" value="ECO:0007669"/>
    <property type="project" value="UniProtKB-SubCell"/>
</dbReference>
<comment type="caution">
    <text evidence="4">The sequence shown here is derived from an EMBL/GenBank/DDBJ whole genome shotgun (WGS) entry which is preliminary data.</text>
</comment>
<dbReference type="AlphaFoldDB" id="A0AAW9NV29"/>
<dbReference type="Gene3D" id="3.30.700.10">
    <property type="entry name" value="Glycoprotein, Type 4 Pilin"/>
    <property type="match status" value="1"/>
</dbReference>
<name>A0AAW9NV29_9BACL</name>
<dbReference type="Proteomes" id="UP001344888">
    <property type="component" value="Unassembled WGS sequence"/>
</dbReference>
<proteinExistence type="predicted"/>
<dbReference type="Pfam" id="PF07963">
    <property type="entry name" value="N_methyl"/>
    <property type="match status" value="1"/>
</dbReference>
<dbReference type="InterPro" id="IPR045584">
    <property type="entry name" value="Pilin-like"/>
</dbReference>
<comment type="subcellular location">
    <subcellularLocation>
        <location evidence="1">Cell surface</location>
    </subcellularLocation>
</comment>
<sequence length="153" mass="16100">MFKMMKKRIKNEKGLTLIELLAVIVILAIVAAIAVPAIGNIIDNSRYKAVKSDAINVINAANIYFTDNPNADTVTVEQLKSSGFLDNEGKIAEAIGGANSTVAKGGSTGTGSAHELTTGIIDYDGNNNITFSGATIKQISDHEDKTDTTVGDE</sequence>
<keyword evidence="2" id="KW-0488">Methylation</keyword>
<evidence type="ECO:0000256" key="3">
    <source>
        <dbReference type="ARBA" id="ARBA00023287"/>
    </source>
</evidence>
<dbReference type="NCBIfam" id="TIGR02532">
    <property type="entry name" value="IV_pilin_GFxxxE"/>
    <property type="match status" value="1"/>
</dbReference>
<dbReference type="GO" id="GO:0015627">
    <property type="term" value="C:type II protein secretion system complex"/>
    <property type="evidence" value="ECO:0007669"/>
    <property type="project" value="InterPro"/>
</dbReference>
<dbReference type="EMBL" id="JARSFG010000017">
    <property type="protein sequence ID" value="MEC1179244.1"/>
    <property type="molecule type" value="Genomic_DNA"/>
</dbReference>
<gene>
    <name evidence="4" type="ORF">P9B03_12175</name>
</gene>
<dbReference type="SUPFAM" id="SSF54523">
    <property type="entry name" value="Pili subunits"/>
    <property type="match status" value="1"/>
</dbReference>
<dbReference type="InterPro" id="IPR012902">
    <property type="entry name" value="N_methyl_site"/>
</dbReference>
<protein>
    <submittedName>
        <fullName evidence="4">Prepilin-type N-terminal cleavage/methylation domain-containing protein</fullName>
    </submittedName>
</protein>
<dbReference type="InterPro" id="IPR000983">
    <property type="entry name" value="Bac_GSPG_pilin"/>
</dbReference>
<evidence type="ECO:0000256" key="2">
    <source>
        <dbReference type="ARBA" id="ARBA00022481"/>
    </source>
</evidence>
<keyword evidence="5" id="KW-1185">Reference proteome</keyword>
<reference evidence="4 5" key="1">
    <citation type="submission" date="2023-03" db="EMBL/GenBank/DDBJ databases">
        <title>Bacillus Genome Sequencing.</title>
        <authorList>
            <person name="Dunlap C."/>
        </authorList>
    </citation>
    <scope>NUCLEOTIDE SEQUENCE [LARGE SCALE GENOMIC DNA]</scope>
    <source>
        <strain evidence="4 5">B-59205</strain>
    </source>
</reference>
<organism evidence="4 5">
    <name type="scientific">Metasolibacillus meyeri</name>
    <dbReference type="NCBI Taxonomy" id="1071052"/>
    <lineage>
        <taxon>Bacteria</taxon>
        <taxon>Bacillati</taxon>
        <taxon>Bacillota</taxon>
        <taxon>Bacilli</taxon>
        <taxon>Bacillales</taxon>
        <taxon>Caryophanaceae</taxon>
        <taxon>Metasolibacillus</taxon>
    </lineage>
</organism>
<evidence type="ECO:0000313" key="5">
    <source>
        <dbReference type="Proteomes" id="UP001344888"/>
    </source>
</evidence>
<accession>A0AAW9NV29</accession>
<dbReference type="PRINTS" id="PR00813">
    <property type="entry name" value="BCTERIALGSPG"/>
</dbReference>
<keyword evidence="3" id="KW-0178">Competence</keyword>